<accession>A0A1X7LGV3</accession>
<organism evidence="8 9">
    <name type="scientific">Dethiosulfovibrio salsuginis</name>
    <dbReference type="NCBI Taxonomy" id="561720"/>
    <lineage>
        <taxon>Bacteria</taxon>
        <taxon>Thermotogati</taxon>
        <taxon>Synergistota</taxon>
        <taxon>Synergistia</taxon>
        <taxon>Synergistales</taxon>
        <taxon>Dethiosulfovibrionaceae</taxon>
        <taxon>Dethiosulfovibrio</taxon>
    </lineage>
</organism>
<feature type="domain" description="Helicase ATP-binding" evidence="6">
    <location>
        <begin position="116"/>
        <end position="285"/>
    </location>
</feature>
<dbReference type="InterPro" id="IPR001650">
    <property type="entry name" value="Helicase_C-like"/>
</dbReference>
<keyword evidence="3" id="KW-0347">Helicase</keyword>
<dbReference type="InterPro" id="IPR049730">
    <property type="entry name" value="SNF2/RAD54-like_C"/>
</dbReference>
<dbReference type="InterPro" id="IPR000330">
    <property type="entry name" value="SNF2_N"/>
</dbReference>
<keyword evidence="4" id="KW-0067">ATP-binding</keyword>
<evidence type="ECO:0000256" key="3">
    <source>
        <dbReference type="ARBA" id="ARBA00022806"/>
    </source>
</evidence>
<dbReference type="Pfam" id="PF00176">
    <property type="entry name" value="SNF2-rel_dom"/>
    <property type="match status" value="1"/>
</dbReference>
<evidence type="ECO:0000313" key="8">
    <source>
        <dbReference type="EMBL" id="SMG52409.1"/>
    </source>
</evidence>
<dbReference type="PROSITE" id="PS51194">
    <property type="entry name" value="HELICASE_CTER"/>
    <property type="match status" value="1"/>
</dbReference>
<gene>
    <name evidence="8" type="ORF">SAMN06275492_1621</name>
</gene>
<dbReference type="Proteomes" id="UP000193355">
    <property type="component" value="Unassembled WGS sequence"/>
</dbReference>
<dbReference type="EMBL" id="FXBB01000062">
    <property type="protein sequence ID" value="SMG52409.1"/>
    <property type="molecule type" value="Genomic_DNA"/>
</dbReference>
<dbReference type="STRING" id="561720.SAMN06275492_1621"/>
<evidence type="ECO:0000256" key="5">
    <source>
        <dbReference type="SAM" id="Coils"/>
    </source>
</evidence>
<dbReference type="PANTHER" id="PTHR45766">
    <property type="entry name" value="DNA ANNEALING HELICASE AND ENDONUCLEASE ZRANB3 FAMILY MEMBER"/>
    <property type="match status" value="1"/>
</dbReference>
<dbReference type="InterPro" id="IPR057342">
    <property type="entry name" value="DEXDc_RapA"/>
</dbReference>
<dbReference type="SUPFAM" id="SSF52540">
    <property type="entry name" value="P-loop containing nucleoside triphosphate hydrolases"/>
    <property type="match status" value="2"/>
</dbReference>
<dbReference type="GO" id="GO:0016787">
    <property type="term" value="F:hydrolase activity"/>
    <property type="evidence" value="ECO:0007669"/>
    <property type="project" value="UniProtKB-KW"/>
</dbReference>
<evidence type="ECO:0000259" key="6">
    <source>
        <dbReference type="PROSITE" id="PS51192"/>
    </source>
</evidence>
<dbReference type="InterPro" id="IPR014001">
    <property type="entry name" value="Helicase_ATP-bd"/>
</dbReference>
<name>A0A1X7LGV3_9BACT</name>
<keyword evidence="5" id="KW-0175">Coiled coil</keyword>
<feature type="domain" description="Helicase C-terminal" evidence="7">
    <location>
        <begin position="525"/>
        <end position="682"/>
    </location>
</feature>
<dbReference type="InterPro" id="IPR038718">
    <property type="entry name" value="SNF2-like_sf"/>
</dbReference>
<sequence>MPKFKIQDQVKSRSDESLLGVILEVLSEVGGIQYYKVRWSNTASIKKLPEDDLLPLEENLTLENSFISSKFAGYDDFLREITLQRLERKKPIKNTLYAFNASKTRFFPYQFKPLMKMLDSENYRILICDEVGLGKTIEAGLILTEFCARFESQRILITCPSSLTGKWQSEMRLRFDQDFRIYRRKELDEFFNRVKENEERSLFRGIVSIETLRYGNVISQIEELSLEFDMVIVDEAHHMRNRNTKQWKVGRLLSNRATAMIMLTATPVQIGMKNLYNLLKILDEKEFMDTAEAIRRFSINENIVLAQTCISQIPPKIDQAWGYLEKAKEYDAVRRNPHINTAYHAIRKLDNDIKQNQDKNAAIKSQIEAQRALASLNLIGHIYTRTKRRDVNEKMTVRKACPINVSFKDHERRFYDAVTDYVRSACSEKNCIRGGEAFRLNMPQRQMASSIPAMVQHYKNNYNRIFDDIYYDIDDNTDYEQYDLSEKSGTMEENDPKPSYEQSLLRLRGIVDGWDESWVDSKYESMREAIEKAREKEGKIKVLIFSFFKGTIRYLKSRLEKDNIKSVMIDGSVPTEERGDIISRFREEPDIEVMLSSKVGAEGLDFQFCHIMINYDLPWNPMEVEQRIGRLDRIGQKSDKIYIYNFWIEDTIEERILKRLYDRIDIFNRSIGSLEPIIGEIGSELQFEILSKSQTQEEEEAALERQLIALENSKKDMEEIESDVSKFIGVDSFFDQEVERSSKSNLHITPGQLQLIVESFIEKNAPQTLLSYSQESHKGKLTIKKDFIRIMKGQGFEWSHIPKQEKSIDITFKGEVAYQCQETEFIGVIHPIVRSIVKFYSDNARQGKRTPQAHYICLETNTLPPGLYFFSLVLFEERRAVRDEHSLQLFIVNDSLYEIAIPDYSDKILGEILERGKNPSVPPDEYEPEDLKQVIEVLQEMELKRQGEIKKELQIFHEATLNRHRDTIESSFERIIKSKEDILRRELSKDHPNEKIANMHRSTIANKKTEMEIKLKEIENRKTPSVSSAPISLGCLEIINCNYSVAPSRKRI</sequence>
<proteinExistence type="predicted"/>
<keyword evidence="1" id="KW-0547">Nucleotide-binding</keyword>
<evidence type="ECO:0000256" key="2">
    <source>
        <dbReference type="ARBA" id="ARBA00022801"/>
    </source>
</evidence>
<dbReference type="PANTHER" id="PTHR45766:SF6">
    <property type="entry name" value="SWI_SNF-RELATED MATRIX-ASSOCIATED ACTIN-DEPENDENT REGULATOR OF CHROMATIN SUBFAMILY A-LIKE PROTEIN 1"/>
    <property type="match status" value="1"/>
</dbReference>
<dbReference type="PROSITE" id="PS51192">
    <property type="entry name" value="HELICASE_ATP_BIND_1"/>
    <property type="match status" value="1"/>
</dbReference>
<dbReference type="OrthoDB" id="447at2"/>
<keyword evidence="9" id="KW-1185">Reference proteome</keyword>
<dbReference type="InterPro" id="IPR027417">
    <property type="entry name" value="P-loop_NTPase"/>
</dbReference>
<protein>
    <submittedName>
        <fullName evidence="8">SNF2 family N-terminal domain-containing protein</fullName>
    </submittedName>
</protein>
<dbReference type="Gene3D" id="3.40.50.300">
    <property type="entry name" value="P-loop containing nucleotide triphosphate hydrolases"/>
    <property type="match status" value="1"/>
</dbReference>
<dbReference type="SMART" id="SM00490">
    <property type="entry name" value="HELICc"/>
    <property type="match status" value="1"/>
</dbReference>
<evidence type="ECO:0000313" key="9">
    <source>
        <dbReference type="Proteomes" id="UP000193355"/>
    </source>
</evidence>
<keyword evidence="2" id="KW-0378">Hydrolase</keyword>
<evidence type="ECO:0000256" key="4">
    <source>
        <dbReference type="ARBA" id="ARBA00022840"/>
    </source>
</evidence>
<feature type="coiled-coil region" evidence="5">
    <location>
        <begin position="693"/>
        <end position="723"/>
    </location>
</feature>
<dbReference type="Pfam" id="PF00271">
    <property type="entry name" value="Helicase_C"/>
    <property type="match status" value="1"/>
</dbReference>
<dbReference type="GO" id="GO:0005524">
    <property type="term" value="F:ATP binding"/>
    <property type="evidence" value="ECO:0007669"/>
    <property type="project" value="UniProtKB-KW"/>
</dbReference>
<dbReference type="CDD" id="cd18793">
    <property type="entry name" value="SF2_C_SNF"/>
    <property type="match status" value="1"/>
</dbReference>
<reference evidence="9" key="1">
    <citation type="submission" date="2017-04" db="EMBL/GenBank/DDBJ databases">
        <authorList>
            <person name="Varghese N."/>
            <person name="Submissions S."/>
        </authorList>
    </citation>
    <scope>NUCLEOTIDE SEQUENCE [LARGE SCALE GENOMIC DNA]</scope>
    <source>
        <strain evidence="9">USBA 82</strain>
    </source>
</reference>
<dbReference type="AlphaFoldDB" id="A0A1X7LGV3"/>
<evidence type="ECO:0000259" key="7">
    <source>
        <dbReference type="PROSITE" id="PS51194"/>
    </source>
</evidence>
<evidence type="ECO:0000256" key="1">
    <source>
        <dbReference type="ARBA" id="ARBA00022741"/>
    </source>
</evidence>
<dbReference type="RefSeq" id="WP_159448362.1">
    <property type="nucleotide sequence ID" value="NZ_FXBB01000062.1"/>
</dbReference>
<dbReference type="SMART" id="SM00487">
    <property type="entry name" value="DEXDc"/>
    <property type="match status" value="1"/>
</dbReference>
<dbReference type="CDD" id="cd18011">
    <property type="entry name" value="DEXDc_RapA"/>
    <property type="match status" value="1"/>
</dbReference>
<dbReference type="GO" id="GO:0004386">
    <property type="term" value="F:helicase activity"/>
    <property type="evidence" value="ECO:0007669"/>
    <property type="project" value="UniProtKB-KW"/>
</dbReference>
<dbReference type="Gene3D" id="3.40.50.10810">
    <property type="entry name" value="Tandem AAA-ATPase domain"/>
    <property type="match status" value="1"/>
</dbReference>